<dbReference type="InterPro" id="IPR036390">
    <property type="entry name" value="WH_DNA-bd_sf"/>
</dbReference>
<dbReference type="InterPro" id="IPR016461">
    <property type="entry name" value="COMT-like"/>
</dbReference>
<comment type="pathway">
    <text evidence="7">Phytoalexin biosynthesis; medicarpin biosynthesis.</text>
</comment>
<dbReference type="SUPFAM" id="SSF46785">
    <property type="entry name" value="Winged helix' DNA-binding domain"/>
    <property type="match status" value="1"/>
</dbReference>
<dbReference type="eggNOG" id="KOG3178">
    <property type="taxonomic scope" value="Eukaryota"/>
</dbReference>
<gene>
    <name evidence="14" type="primary">11430715</name>
    <name evidence="13" type="ordered locus">MTR_7g014570</name>
</gene>
<accession>G7L678</accession>
<dbReference type="Pfam" id="PF00891">
    <property type="entry name" value="Methyltransf_2"/>
    <property type="match status" value="1"/>
</dbReference>
<dbReference type="InterPro" id="IPR012967">
    <property type="entry name" value="COMT_dimerisation"/>
</dbReference>
<evidence type="ECO:0000256" key="6">
    <source>
        <dbReference type="ARBA" id="ARBA00054859"/>
    </source>
</evidence>
<accession>Q1EDY7</accession>
<feature type="active site" description="Proton acceptor" evidence="9">
    <location>
        <position position="257"/>
    </location>
</feature>
<evidence type="ECO:0000256" key="5">
    <source>
        <dbReference type="ARBA" id="ARBA00050968"/>
    </source>
</evidence>
<evidence type="ECO:0000313" key="15">
    <source>
        <dbReference type="Proteomes" id="UP000002051"/>
    </source>
</evidence>
<evidence type="ECO:0000259" key="11">
    <source>
        <dbReference type="Pfam" id="PF08100"/>
    </source>
</evidence>
<feature type="domain" description="O-methyltransferase dimerisation" evidence="11">
    <location>
        <begin position="22"/>
        <end position="105"/>
    </location>
</feature>
<reference evidence="13 15" key="2">
    <citation type="journal article" date="2011" name="Nature">
        <title>The Medicago genome provides insight into the evolution of rhizobial symbioses.</title>
        <authorList>
            <person name="Young N.D."/>
            <person name="Debelle F."/>
            <person name="Oldroyd G.E."/>
            <person name="Geurts R."/>
            <person name="Cannon S.B."/>
            <person name="Udvardi M.K."/>
            <person name="Benedito V.A."/>
            <person name="Mayer K.F."/>
            <person name="Gouzy J."/>
            <person name="Schoof H."/>
            <person name="Van de Peer Y."/>
            <person name="Proost S."/>
            <person name="Cook D.R."/>
            <person name="Meyers B.C."/>
            <person name="Spannagl M."/>
            <person name="Cheung F."/>
            <person name="De Mita S."/>
            <person name="Krishnakumar V."/>
            <person name="Gundlach H."/>
            <person name="Zhou S."/>
            <person name="Mudge J."/>
            <person name="Bharti A.K."/>
            <person name="Murray J.D."/>
            <person name="Naoumkina M.A."/>
            <person name="Rosen B."/>
            <person name="Silverstein K.A."/>
            <person name="Tang H."/>
            <person name="Rombauts S."/>
            <person name="Zhao P.X."/>
            <person name="Zhou P."/>
            <person name="Barbe V."/>
            <person name="Bardou P."/>
            <person name="Bechner M."/>
            <person name="Bellec A."/>
            <person name="Berger A."/>
            <person name="Berges H."/>
            <person name="Bidwell S."/>
            <person name="Bisseling T."/>
            <person name="Choisne N."/>
            <person name="Couloux A."/>
            <person name="Denny R."/>
            <person name="Deshpande S."/>
            <person name="Dai X."/>
            <person name="Doyle J.J."/>
            <person name="Dudez A.M."/>
            <person name="Farmer A.D."/>
            <person name="Fouteau S."/>
            <person name="Franken C."/>
            <person name="Gibelin C."/>
            <person name="Gish J."/>
            <person name="Goldstein S."/>
            <person name="Gonzalez A.J."/>
            <person name="Green P.J."/>
            <person name="Hallab A."/>
            <person name="Hartog M."/>
            <person name="Hua A."/>
            <person name="Humphray S.J."/>
            <person name="Jeong D.H."/>
            <person name="Jing Y."/>
            <person name="Jocker A."/>
            <person name="Kenton S.M."/>
            <person name="Kim D.J."/>
            <person name="Klee K."/>
            <person name="Lai H."/>
            <person name="Lang C."/>
            <person name="Lin S."/>
            <person name="Macmil S.L."/>
            <person name="Magdelenat G."/>
            <person name="Matthews L."/>
            <person name="McCorrison J."/>
            <person name="Monaghan E.L."/>
            <person name="Mun J.H."/>
            <person name="Najar F.Z."/>
            <person name="Nicholson C."/>
            <person name="Noirot C."/>
            <person name="O'Bleness M."/>
            <person name="Paule C.R."/>
            <person name="Poulain J."/>
            <person name="Prion F."/>
            <person name="Qin B."/>
            <person name="Qu C."/>
            <person name="Retzel E.F."/>
            <person name="Riddle C."/>
            <person name="Sallet E."/>
            <person name="Samain S."/>
            <person name="Samson N."/>
            <person name="Sanders I."/>
            <person name="Saurat O."/>
            <person name="Scarpelli C."/>
            <person name="Schiex T."/>
            <person name="Segurens B."/>
            <person name="Severin A.J."/>
            <person name="Sherrier D.J."/>
            <person name="Shi R."/>
            <person name="Sims S."/>
            <person name="Singer S.R."/>
            <person name="Sinharoy S."/>
            <person name="Sterck L."/>
            <person name="Viollet A."/>
            <person name="Wang B.B."/>
            <person name="Wang K."/>
            <person name="Wang M."/>
            <person name="Wang X."/>
            <person name="Warfsmann J."/>
            <person name="Weissenbach J."/>
            <person name="White D.D."/>
            <person name="White J.D."/>
            <person name="Wiley G.B."/>
            <person name="Wincker P."/>
            <person name="Xing Y."/>
            <person name="Yang L."/>
            <person name="Yao Z."/>
            <person name="Ying F."/>
            <person name="Zhai J."/>
            <person name="Zhou L."/>
            <person name="Zuber A."/>
            <person name="Denarie J."/>
            <person name="Dixon R.A."/>
            <person name="May G.D."/>
            <person name="Schwartz D.C."/>
            <person name="Rogers J."/>
            <person name="Quetier F."/>
            <person name="Town C.D."/>
            <person name="Roe B.A."/>
        </authorList>
    </citation>
    <scope>NUCLEOTIDE SEQUENCE [LARGE SCALE GENOMIC DNA]</scope>
    <source>
        <strain evidence="13">A17</strain>
        <strain evidence="14 15">cv. Jemalong A17</strain>
    </source>
</reference>
<dbReference type="ExpressionAtlas" id="Q1EDY7">
    <property type="expression patterns" value="differential"/>
</dbReference>
<dbReference type="STRING" id="3880.Q1EDY7"/>
<reference evidence="12" key="1">
    <citation type="submission" date="2005-02" db="EMBL/GenBank/DDBJ databases">
        <title>Structural basis for substrate promiscuity of isoflavone 7-O-methyltransferase.</title>
        <authorList>
            <person name="Liu C.-J."/>
            <person name="Dixon R.A."/>
            <person name="Noel J.P."/>
        </authorList>
    </citation>
    <scope>NUCLEOTIDE SEQUENCE</scope>
</reference>
<dbReference type="InterPro" id="IPR001077">
    <property type="entry name" value="COMT_C"/>
</dbReference>
<dbReference type="EC" id="2.1.1.150" evidence="8"/>
<dbReference type="GO" id="GO:0046983">
    <property type="term" value="F:protein dimerization activity"/>
    <property type="evidence" value="ECO:0007669"/>
    <property type="project" value="InterPro"/>
</dbReference>
<reference evidence="13 15" key="3">
    <citation type="journal article" date="2014" name="BMC Genomics">
        <title>An improved genome release (version Mt4.0) for the model legume Medicago truncatula.</title>
        <authorList>
            <person name="Tang H."/>
            <person name="Krishnakumar V."/>
            <person name="Bidwell S."/>
            <person name="Rosen B."/>
            <person name="Chan A."/>
            <person name="Zhou S."/>
            <person name="Gentzbittel L."/>
            <person name="Childs K.L."/>
            <person name="Yandell M."/>
            <person name="Gundlach H."/>
            <person name="Mayer K.F."/>
            <person name="Schwartz D.C."/>
            <person name="Town C.D."/>
        </authorList>
    </citation>
    <scope>GENOME REANNOTATION</scope>
    <source>
        <strain evidence="13">A17</strain>
        <strain evidence="14 15">cv. Jemalong A17</strain>
    </source>
</reference>
<proteinExistence type="evidence at transcript level"/>
<evidence type="ECO:0000256" key="2">
    <source>
        <dbReference type="ARBA" id="ARBA00022603"/>
    </source>
</evidence>
<dbReference type="Gene3D" id="3.40.50.150">
    <property type="entry name" value="Vaccinia Virus protein VP39"/>
    <property type="match status" value="1"/>
</dbReference>
<dbReference type="InterPro" id="IPR029063">
    <property type="entry name" value="SAM-dependent_MTases_sf"/>
</dbReference>
<dbReference type="GO" id="GO:0008757">
    <property type="term" value="F:S-adenosylmethionine-dependent methyltransferase activity"/>
    <property type="evidence" value="ECO:0000318"/>
    <property type="project" value="GO_Central"/>
</dbReference>
<evidence type="ECO:0000256" key="9">
    <source>
        <dbReference type="PIRSR" id="PIRSR005739-1"/>
    </source>
</evidence>
<dbReference type="FunFam" id="1.10.10.10:FF:000213">
    <property type="entry name" value="Coniferyl alcohol 9-O-methyltransferase"/>
    <property type="match status" value="1"/>
</dbReference>
<dbReference type="EMBL" id="CM001223">
    <property type="protein sequence ID" value="AES77706.2"/>
    <property type="molecule type" value="Genomic_DNA"/>
</dbReference>
<protein>
    <recommendedName>
        <fullName evidence="8">isoflavone 7-O-methyltransferase</fullName>
        <ecNumber evidence="8">2.1.1.150</ecNumber>
    </recommendedName>
</protein>
<dbReference type="InterPro" id="IPR036388">
    <property type="entry name" value="WH-like_DNA-bd_sf"/>
</dbReference>
<accession>A0A0C3W257</accession>
<name>Q1EDY7_MEDTR</name>
<dbReference type="PANTHER" id="PTHR11746">
    <property type="entry name" value="O-METHYLTRANSFERASE"/>
    <property type="match status" value="1"/>
</dbReference>
<keyword evidence="3 12" id="KW-0808">Transferase</keyword>
<dbReference type="Proteomes" id="UP000002051">
    <property type="component" value="Unassembled WGS sequence"/>
</dbReference>
<dbReference type="KEGG" id="mtr:11430715"/>
<comment type="catalytic activity">
    <reaction evidence="5">
        <text>a 7-hydroxyisoflavone + S-adenosyl-L-methionine = a 7-methoxyisoflavone + S-adenosyl-L-homocysteine + H(+)</text>
        <dbReference type="Rhea" id="RHEA:17933"/>
        <dbReference type="ChEBI" id="CHEBI:15378"/>
        <dbReference type="ChEBI" id="CHEBI:55465"/>
        <dbReference type="ChEBI" id="CHEBI:57856"/>
        <dbReference type="ChEBI" id="CHEBI:59789"/>
        <dbReference type="ChEBI" id="CHEBI:140356"/>
        <dbReference type="EC" id="2.1.1.150"/>
    </reaction>
</comment>
<evidence type="ECO:0000313" key="12">
    <source>
        <dbReference type="EMBL" id="AAY18582.1"/>
    </source>
</evidence>
<dbReference type="EMBL" id="AY942159">
    <property type="protein sequence ID" value="AAY18582.1"/>
    <property type="molecule type" value="mRNA"/>
</dbReference>
<dbReference type="GO" id="GO:0032259">
    <property type="term" value="P:methylation"/>
    <property type="evidence" value="ECO:0000318"/>
    <property type="project" value="GO_Central"/>
</dbReference>
<dbReference type="SUPFAM" id="SSF53335">
    <property type="entry name" value="S-adenosyl-L-methionine-dependent methyltransferases"/>
    <property type="match status" value="1"/>
</dbReference>
<evidence type="ECO:0000256" key="3">
    <source>
        <dbReference type="ARBA" id="ARBA00022679"/>
    </source>
</evidence>
<dbReference type="PIRSF" id="PIRSF005739">
    <property type="entry name" value="O-mtase"/>
    <property type="match status" value="1"/>
</dbReference>
<evidence type="ECO:0000256" key="1">
    <source>
        <dbReference type="ARBA" id="ARBA00011738"/>
    </source>
</evidence>
<sequence>MASSLNGRKPSEIFKAQALLYKHIFAFIDSMSLKWAVEMNIPNIIHNHGKPISLSNLVSILQVPSSKIGNVRRLMRYLAHNGFFEIITKEEESYALTVASELLVRGSDLCLAPMVECVLDPTLSGSYHELKKWIYEEDLTLFGVTLGSGFWDFLDKNPEYNRSFNDAMASDSKLINLALRDCDFVFDGLESIVDVGGGNGTTGKIICETFPKLKCIVFDRPQVVENLSGSNNLTYVGGDMFTSIPNADAVLLKYILHNWTDKDCTRILKKCKEAVTNDGKKGKVIIIDMVINEKKDENQVTQIKLLMDVNMACLNGKERNEEEWKKLFIEAGFQDYKISPLTGFLSLIEIYP</sequence>
<dbReference type="EnsemblPlants" id="AES77706">
    <property type="protein sequence ID" value="AES77706"/>
    <property type="gene ID" value="MTR_7g014570"/>
</dbReference>
<organism evidence="12">
    <name type="scientific">Medicago truncatula</name>
    <name type="common">Barrel medic</name>
    <name type="synonym">Medicago tribuloides</name>
    <dbReference type="NCBI Taxonomy" id="3880"/>
    <lineage>
        <taxon>Eukaryota</taxon>
        <taxon>Viridiplantae</taxon>
        <taxon>Streptophyta</taxon>
        <taxon>Embryophyta</taxon>
        <taxon>Tracheophyta</taxon>
        <taxon>Spermatophyta</taxon>
        <taxon>Magnoliopsida</taxon>
        <taxon>eudicotyledons</taxon>
        <taxon>Gunneridae</taxon>
        <taxon>Pentapetalae</taxon>
        <taxon>rosids</taxon>
        <taxon>fabids</taxon>
        <taxon>Fabales</taxon>
        <taxon>Fabaceae</taxon>
        <taxon>Papilionoideae</taxon>
        <taxon>50 kb inversion clade</taxon>
        <taxon>NPAAA clade</taxon>
        <taxon>Hologalegina</taxon>
        <taxon>IRL clade</taxon>
        <taxon>Trifolieae</taxon>
        <taxon>Medicago</taxon>
    </lineage>
</organism>
<evidence type="ECO:0000313" key="13">
    <source>
        <dbReference type="EMBL" id="AES77706.2"/>
    </source>
</evidence>
<keyword evidence="4" id="KW-0949">S-adenosyl-L-methionine</keyword>
<dbReference type="Gene3D" id="1.10.10.10">
    <property type="entry name" value="Winged helix-like DNA-binding domain superfamily/Winged helix DNA-binding domain"/>
    <property type="match status" value="1"/>
</dbReference>
<dbReference type="PROSITE" id="PS51683">
    <property type="entry name" value="SAM_OMT_II"/>
    <property type="match status" value="1"/>
</dbReference>
<dbReference type="OrthoDB" id="1407182at2759"/>
<reference evidence="14" key="4">
    <citation type="submission" date="2015-04" db="UniProtKB">
        <authorList>
            <consortium name="EnsemblPlants"/>
        </authorList>
    </citation>
    <scope>IDENTIFICATION</scope>
    <source>
        <strain evidence="14">cv. Jemalong A17</strain>
    </source>
</reference>
<dbReference type="OMA" id="LRAFCCT"/>
<evidence type="ECO:0000256" key="8">
    <source>
        <dbReference type="ARBA" id="ARBA00066355"/>
    </source>
</evidence>
<dbReference type="GO" id="GO:0008171">
    <property type="term" value="F:O-methyltransferase activity"/>
    <property type="evidence" value="ECO:0000318"/>
    <property type="project" value="GO_Central"/>
</dbReference>
<dbReference type="GO" id="GO:0009717">
    <property type="term" value="P:isoflavonoid biosynthetic process"/>
    <property type="evidence" value="ECO:0007669"/>
    <property type="project" value="UniProtKB-ARBA"/>
</dbReference>
<dbReference type="GO" id="GO:0033800">
    <property type="term" value="F:isoflavone 7-O-methyltransferase activity"/>
    <property type="evidence" value="ECO:0007669"/>
    <property type="project" value="UniProtKB-EC"/>
</dbReference>
<dbReference type="HOGENOM" id="CLU_005533_7_0_1"/>
<evidence type="ECO:0000313" key="14">
    <source>
        <dbReference type="EnsemblPlants" id="AES77706"/>
    </source>
</evidence>
<dbReference type="PaxDb" id="3880-AES90407"/>
<dbReference type="FunFam" id="3.40.50.150:FF:000057">
    <property type="entry name" value="O-methyltransferase ZRP4"/>
    <property type="match status" value="1"/>
</dbReference>
<dbReference type="AlphaFoldDB" id="Q1EDY7"/>
<evidence type="ECO:0000259" key="10">
    <source>
        <dbReference type="Pfam" id="PF00891"/>
    </source>
</evidence>
<keyword evidence="15" id="KW-1185">Reference proteome</keyword>
<evidence type="ECO:0000256" key="4">
    <source>
        <dbReference type="ARBA" id="ARBA00022691"/>
    </source>
</evidence>
<comment type="function">
    <text evidence="6">Transfers a methyl group to 7-hydroxyls of the isoflavones daidzein, genistein and 6,7,4'-trihydroxyisoflavone. Can also methylate (+)6a-hydroxymaackiain with lower efficiency.</text>
</comment>
<feature type="domain" description="O-methyltransferase C-terminal" evidence="10">
    <location>
        <begin position="127"/>
        <end position="334"/>
    </location>
</feature>
<keyword evidence="2 12" id="KW-0489">Methyltransferase</keyword>
<dbReference type="Pfam" id="PF08100">
    <property type="entry name" value="Dimerisation"/>
    <property type="match status" value="1"/>
</dbReference>
<comment type="subunit">
    <text evidence="1">Homodimer.</text>
</comment>
<evidence type="ECO:0000256" key="7">
    <source>
        <dbReference type="ARBA" id="ARBA00060628"/>
    </source>
</evidence>